<dbReference type="GO" id="GO:0008270">
    <property type="term" value="F:zinc ion binding"/>
    <property type="evidence" value="ECO:0007669"/>
    <property type="project" value="InterPro"/>
</dbReference>
<gene>
    <name evidence="2" type="ordered locus">Marky_0690</name>
</gene>
<dbReference type="AlphaFoldDB" id="F2NL37"/>
<dbReference type="InterPro" id="IPR027268">
    <property type="entry name" value="Peptidase_M4/M1_CTD_sf"/>
</dbReference>
<sequence>MEMRRRNESEASIWGRTYIYAAWGLWRRGVWLLGVWVAAAWGWAAQVERYDIEAWIQPAQHRFEVTARITVSGRGSLELWLPRAFRILEAPGARIEERAQHRIRYPNLEPGRVLVIRAALEGPVALEGYFNLGAPRGYALDAWYPAELEYRPRPYTLTLYLPAGVRAVGPGVMVEAPGRVTLTGDGFGTPAFVYGPYRRVAAGRVELWYPPEAQPTGGRRAVQALATQVAGIVERYEALFGPGPDGPVRLVALELPGRMEGYGLAHTVLVPPHRFTKLAEGRLEPGAYAFLAHELAHTWWGNRVIPQEPGAWFLTEGTANYLAALLVEERFGPQVAGRLWEYWAALAARRDGSEAWRYTRAAWMHRTLEGLLGRAVYLEALAELARTTPFPNLEGFRVHLERKTRVGLAPLFAEWMTGRYPEYTLTREASGWVLENRGTGGATPVTVEVDGKRFPVVLEPSGRLVLGRARRVRLDPERYVLPLN</sequence>
<dbReference type="eggNOG" id="COG0308">
    <property type="taxonomic scope" value="Bacteria"/>
</dbReference>
<accession>F2NL37</accession>
<evidence type="ECO:0000313" key="3">
    <source>
        <dbReference type="Proteomes" id="UP000007030"/>
    </source>
</evidence>
<dbReference type="GO" id="GO:0008237">
    <property type="term" value="F:metallopeptidase activity"/>
    <property type="evidence" value="ECO:0007669"/>
    <property type="project" value="InterPro"/>
</dbReference>
<feature type="domain" description="Peptidase M1 membrane alanine aminopeptidase" evidence="1">
    <location>
        <begin position="290"/>
        <end position="336"/>
    </location>
</feature>
<name>F2NL37_MARHT</name>
<dbReference type="InterPro" id="IPR014782">
    <property type="entry name" value="Peptidase_M1_dom"/>
</dbReference>
<dbReference type="Gene3D" id="1.10.390.10">
    <property type="entry name" value="Neutral Protease Domain 2"/>
    <property type="match status" value="1"/>
</dbReference>
<dbReference type="SUPFAM" id="SSF55486">
    <property type="entry name" value="Metalloproteases ('zincins'), catalytic domain"/>
    <property type="match status" value="1"/>
</dbReference>
<organism evidence="2 3">
    <name type="scientific">Marinithermus hydrothermalis (strain DSM 14884 / JCM 11576 / T1)</name>
    <dbReference type="NCBI Taxonomy" id="869210"/>
    <lineage>
        <taxon>Bacteria</taxon>
        <taxon>Thermotogati</taxon>
        <taxon>Deinococcota</taxon>
        <taxon>Deinococci</taxon>
        <taxon>Thermales</taxon>
        <taxon>Thermaceae</taxon>
        <taxon>Marinithermus</taxon>
    </lineage>
</organism>
<keyword evidence="3" id="KW-1185">Reference proteome</keyword>
<dbReference type="KEGG" id="mhd:Marky_0690"/>
<reference evidence="2 3" key="1">
    <citation type="journal article" date="2012" name="Stand. Genomic Sci.">
        <title>Complete genome sequence of the aerobic, heterotroph Marinithermus hydrothermalis type strain (T1(T)) from a deep-sea hydrothermal vent chimney.</title>
        <authorList>
            <person name="Copeland A."/>
            <person name="Gu W."/>
            <person name="Yasawong M."/>
            <person name="Lapidus A."/>
            <person name="Lucas S."/>
            <person name="Deshpande S."/>
            <person name="Pagani I."/>
            <person name="Tapia R."/>
            <person name="Cheng J.F."/>
            <person name="Goodwin L.A."/>
            <person name="Pitluck S."/>
            <person name="Liolios K."/>
            <person name="Ivanova N."/>
            <person name="Mavromatis K."/>
            <person name="Mikhailova N."/>
            <person name="Pati A."/>
            <person name="Chen A."/>
            <person name="Palaniappan K."/>
            <person name="Land M."/>
            <person name="Pan C."/>
            <person name="Brambilla E.M."/>
            <person name="Rohde M."/>
            <person name="Tindall B.J."/>
            <person name="Sikorski J."/>
            <person name="Goker M."/>
            <person name="Detter J.C."/>
            <person name="Bristow J."/>
            <person name="Eisen J.A."/>
            <person name="Markowitz V."/>
            <person name="Hugenholtz P."/>
            <person name="Kyrpides N.C."/>
            <person name="Klenk H.P."/>
            <person name="Woyke T."/>
        </authorList>
    </citation>
    <scope>NUCLEOTIDE SEQUENCE [LARGE SCALE GENOMIC DNA]</scope>
    <source>
        <strain evidence="3">DSM 14884 / JCM 11576 / T1</strain>
    </source>
</reference>
<dbReference type="STRING" id="869210.Marky_0690"/>
<evidence type="ECO:0000313" key="2">
    <source>
        <dbReference type="EMBL" id="AEB11440.1"/>
    </source>
</evidence>
<dbReference type="Proteomes" id="UP000007030">
    <property type="component" value="Chromosome"/>
</dbReference>
<dbReference type="OrthoDB" id="9812065at2"/>
<proteinExistence type="predicted"/>
<dbReference type="EMBL" id="CP002630">
    <property type="protein sequence ID" value="AEB11440.1"/>
    <property type="molecule type" value="Genomic_DNA"/>
</dbReference>
<protein>
    <recommendedName>
        <fullName evidence="1">Peptidase M1 membrane alanine aminopeptidase domain-containing protein</fullName>
    </recommendedName>
</protein>
<dbReference type="Pfam" id="PF01433">
    <property type="entry name" value="Peptidase_M1"/>
    <property type="match status" value="1"/>
</dbReference>
<dbReference type="HOGENOM" id="CLU_563606_0_0_0"/>
<evidence type="ECO:0000259" key="1">
    <source>
        <dbReference type="Pfam" id="PF01433"/>
    </source>
</evidence>